<gene>
    <name evidence="2" type="ORF">HDF15_005301</name>
</gene>
<dbReference type="InterPro" id="IPR047655">
    <property type="entry name" value="Transpos_IS630-like"/>
</dbReference>
<proteinExistence type="predicted"/>
<accession>A0A7W7ZX60</accession>
<comment type="caution">
    <text evidence="2">The sequence shown here is derived from an EMBL/GenBank/DDBJ whole genome shotgun (WGS) entry which is preliminary data.</text>
</comment>
<evidence type="ECO:0000259" key="1">
    <source>
        <dbReference type="Pfam" id="PF13358"/>
    </source>
</evidence>
<dbReference type="InterPro" id="IPR036397">
    <property type="entry name" value="RNaseH_sf"/>
</dbReference>
<evidence type="ECO:0000313" key="2">
    <source>
        <dbReference type="EMBL" id="MBB5066911.1"/>
    </source>
</evidence>
<dbReference type="PANTHER" id="PTHR46564:SF1">
    <property type="entry name" value="TRANSPOSASE"/>
    <property type="match status" value="1"/>
</dbReference>
<dbReference type="PANTHER" id="PTHR46564">
    <property type="entry name" value="TRANSPOSASE"/>
    <property type="match status" value="1"/>
</dbReference>
<dbReference type="GO" id="GO:0003676">
    <property type="term" value="F:nucleic acid binding"/>
    <property type="evidence" value="ECO:0007669"/>
    <property type="project" value="InterPro"/>
</dbReference>
<dbReference type="InterPro" id="IPR038717">
    <property type="entry name" value="Tc1-like_DDE_dom"/>
</dbReference>
<dbReference type="AlphaFoldDB" id="A0A7W7ZX60"/>
<feature type="domain" description="Tc1-like transposase DDE" evidence="1">
    <location>
        <begin position="2"/>
        <end position="120"/>
    </location>
</feature>
<dbReference type="Gene3D" id="3.30.420.10">
    <property type="entry name" value="Ribonuclease H-like superfamily/Ribonuclease H"/>
    <property type="match status" value="1"/>
</dbReference>
<dbReference type="Pfam" id="PF13358">
    <property type="entry name" value="DDE_3"/>
    <property type="match status" value="1"/>
</dbReference>
<evidence type="ECO:0000313" key="3">
    <source>
        <dbReference type="Proteomes" id="UP000584867"/>
    </source>
</evidence>
<dbReference type="Proteomes" id="UP000584867">
    <property type="component" value="Unassembled WGS sequence"/>
</dbReference>
<reference evidence="2 3" key="1">
    <citation type="submission" date="2020-08" db="EMBL/GenBank/DDBJ databases">
        <title>Genomic Encyclopedia of Type Strains, Phase IV (KMG-V): Genome sequencing to study the core and pangenomes of soil and plant-associated prokaryotes.</title>
        <authorList>
            <person name="Whitman W."/>
        </authorList>
    </citation>
    <scope>NUCLEOTIDE SEQUENCE [LARGE SCALE GENOMIC DNA]</scope>
    <source>
        <strain evidence="2 3">X5P3</strain>
    </source>
</reference>
<sequence length="157" mass="17412">MTRLYGRAPKGRRIRDRVPGGHWKILTILGAMDHTGMLAAMTVESATDGDVFLAFLDQVLCPKLRPGHVVVMDNLSAHKVDGVRERIEACGASVLYLPPYSPDLNPIEKAWSKLKARLRALAARAMPQLEHATAQALQTITPQDAKAWLRLRFGNYT</sequence>
<protein>
    <submittedName>
        <fullName evidence="2">Transposase</fullName>
    </submittedName>
</protein>
<organism evidence="2 3">
    <name type="scientific">Granulicella mallensis</name>
    <dbReference type="NCBI Taxonomy" id="940614"/>
    <lineage>
        <taxon>Bacteria</taxon>
        <taxon>Pseudomonadati</taxon>
        <taxon>Acidobacteriota</taxon>
        <taxon>Terriglobia</taxon>
        <taxon>Terriglobales</taxon>
        <taxon>Acidobacteriaceae</taxon>
        <taxon>Granulicella</taxon>
    </lineage>
</organism>
<dbReference type="NCBIfam" id="NF033545">
    <property type="entry name" value="transpos_IS630"/>
    <property type="match status" value="1"/>
</dbReference>
<name>A0A7W7ZX60_9BACT</name>
<dbReference type="EMBL" id="JACHIO010000052">
    <property type="protein sequence ID" value="MBB5066911.1"/>
    <property type="molecule type" value="Genomic_DNA"/>
</dbReference>